<dbReference type="EMBL" id="AP025592">
    <property type="protein sequence ID" value="BDG08344.1"/>
    <property type="molecule type" value="Genomic_DNA"/>
</dbReference>
<accession>A0ABM7X922</accession>
<comment type="similarity">
    <text evidence="1 3">Belongs to the glycosyl hydrolase 57 family.</text>
</comment>
<dbReference type="InterPro" id="IPR015293">
    <property type="entry name" value="BE_C"/>
</dbReference>
<dbReference type="InterPro" id="IPR040042">
    <property type="entry name" value="Branching_enz_MT3115-like"/>
</dbReference>
<dbReference type="SUPFAM" id="SSF88713">
    <property type="entry name" value="Glycoside hydrolase/deacetylase"/>
    <property type="match status" value="1"/>
</dbReference>
<dbReference type="InterPro" id="IPR028995">
    <property type="entry name" value="Glyco_hydro_57/38_cen_sf"/>
</dbReference>
<gene>
    <name evidence="6" type="ORF">AMPC_14570</name>
</gene>
<dbReference type="Proteomes" id="UP001162734">
    <property type="component" value="Chromosome"/>
</dbReference>
<evidence type="ECO:0000256" key="3">
    <source>
        <dbReference type="RuleBase" id="RU361196"/>
    </source>
</evidence>
<dbReference type="CDD" id="cd10792">
    <property type="entry name" value="GH57N_AmyC_like"/>
    <property type="match status" value="1"/>
</dbReference>
<keyword evidence="6" id="KW-0378">Hydrolase</keyword>
<protein>
    <submittedName>
        <fullName evidence="6">Glycoside hydrolase</fullName>
    </submittedName>
</protein>
<dbReference type="InterPro" id="IPR037090">
    <property type="entry name" value="57_glycoside_trans_central"/>
</dbReference>
<dbReference type="InterPro" id="IPR004300">
    <property type="entry name" value="Glyco_hydro_57_N"/>
</dbReference>
<evidence type="ECO:0000313" key="7">
    <source>
        <dbReference type="Proteomes" id="UP001162734"/>
    </source>
</evidence>
<dbReference type="InterPro" id="IPR027291">
    <property type="entry name" value="Glyco_hydro_38_N_sf"/>
</dbReference>
<dbReference type="RefSeq" id="WP_248345525.1">
    <property type="nucleotide sequence ID" value="NZ_AP025592.1"/>
</dbReference>
<keyword evidence="7" id="KW-1185">Reference proteome</keyword>
<evidence type="ECO:0000256" key="2">
    <source>
        <dbReference type="ARBA" id="ARBA00023277"/>
    </source>
</evidence>
<dbReference type="SUPFAM" id="SSF88688">
    <property type="entry name" value="Families 57/38 glycoside transferase middle domain"/>
    <property type="match status" value="1"/>
</dbReference>
<dbReference type="PANTHER" id="PTHR41695">
    <property type="entry name" value="1,4-ALPHA-GLUCAN BRANCHING ENZYME RV3031-RELATED"/>
    <property type="match status" value="1"/>
</dbReference>
<organism evidence="6 7">
    <name type="scientific">Anaeromyxobacter paludicola</name>
    <dbReference type="NCBI Taxonomy" id="2918171"/>
    <lineage>
        <taxon>Bacteria</taxon>
        <taxon>Pseudomonadati</taxon>
        <taxon>Myxococcota</taxon>
        <taxon>Myxococcia</taxon>
        <taxon>Myxococcales</taxon>
        <taxon>Cystobacterineae</taxon>
        <taxon>Anaeromyxobacteraceae</taxon>
        <taxon>Anaeromyxobacter</taxon>
    </lineage>
</organism>
<dbReference type="Gene3D" id="1.20.1430.10">
    <property type="entry name" value="Families 57/38 glycoside transferase, middle domain"/>
    <property type="match status" value="1"/>
</dbReference>
<dbReference type="GO" id="GO:0016787">
    <property type="term" value="F:hydrolase activity"/>
    <property type="evidence" value="ECO:0007669"/>
    <property type="project" value="UniProtKB-KW"/>
</dbReference>
<proteinExistence type="inferred from homology"/>
<feature type="domain" description="1,4-alpha-glucan branching enzyme C-terminal" evidence="5">
    <location>
        <begin position="430"/>
        <end position="530"/>
    </location>
</feature>
<dbReference type="Pfam" id="PF09210">
    <property type="entry name" value="BE_C"/>
    <property type="match status" value="1"/>
</dbReference>
<dbReference type="InterPro" id="IPR011330">
    <property type="entry name" value="Glyco_hydro/deAcase_b/a-brl"/>
</dbReference>
<evidence type="ECO:0000259" key="5">
    <source>
        <dbReference type="Pfam" id="PF09210"/>
    </source>
</evidence>
<dbReference type="PANTHER" id="PTHR41695:SF1">
    <property type="entry name" value="1,4-ALPHA-GLUCAN BRANCHING ENZYME TK1436"/>
    <property type="match status" value="1"/>
</dbReference>
<dbReference type="Gene3D" id="3.20.110.10">
    <property type="entry name" value="Glycoside hydrolase 38, N terminal domain"/>
    <property type="match status" value="1"/>
</dbReference>
<keyword evidence="2 3" id="KW-0119">Carbohydrate metabolism</keyword>
<evidence type="ECO:0000259" key="4">
    <source>
        <dbReference type="Pfam" id="PF03065"/>
    </source>
</evidence>
<name>A0ABM7X922_9BACT</name>
<sequence length="534" mass="61949">MPGHDVLGYLSIHLHAHLPFVRHPEYEDFLEEDWLYEAISETYLPLLRVFDRATDEGIPFRVSMTMSPPLVAMLRDELLMSRYARRLESLCELCDKEVHRTRNDPTFHPLALHYQAEFRELAHLFNDRYKRDLVSAFKRLEDAGRLELVTCGATHGFLPLMQMYPEACRAQVAVAAAHHRRHFGRDPAGIWLPECGYFPGADQFLAEQNIRFFFVDTHGITDATPRPRYGVYAPVYTGTGPAAFGRDPESSMQVWSAESGYPGDPDYREFYRDIGWDLDFEYVKKYVQPTGQRKNVGIKYFRITGKTAHKEPYSPHVARERAAAHAGNFMFNRERQIEHLSSRMAGVRPIVVSPYDAELYGHWWYEGPMFLDFLIRKVAYDQRVFRLATPGDYLRENPEQQVATPPLCSWGAGGYAGVWLDGSNDWIYRHLHKAAERMIALARDYREPTPLERRALDQAARELLLAQSSDWAFIMKTGTMVDYAIRRTKEHLLRFTRLHDQLRAGSIDPQWLSYAEGKDNLFPELDFAVYRPER</sequence>
<evidence type="ECO:0000256" key="1">
    <source>
        <dbReference type="ARBA" id="ARBA00006821"/>
    </source>
</evidence>
<feature type="domain" description="Glycoside hydrolase family 57 N-terminal" evidence="4">
    <location>
        <begin position="12"/>
        <end position="402"/>
    </location>
</feature>
<reference evidence="7" key="1">
    <citation type="journal article" date="2022" name="Int. J. Syst. Evol. Microbiol.">
        <title>Anaeromyxobacter oryzae sp. nov., Anaeromyxobacter diazotrophicus sp. nov. and Anaeromyxobacter paludicola sp. nov., isolated from paddy soils.</title>
        <authorList>
            <person name="Itoh H."/>
            <person name="Xu Z."/>
            <person name="Mise K."/>
            <person name="Masuda Y."/>
            <person name="Ushijima N."/>
            <person name="Hayakawa C."/>
            <person name="Shiratori Y."/>
            <person name="Senoo K."/>
        </authorList>
    </citation>
    <scope>NUCLEOTIDE SEQUENCE [LARGE SCALE GENOMIC DNA]</scope>
    <source>
        <strain evidence="7">Red630</strain>
    </source>
</reference>
<dbReference type="Pfam" id="PF03065">
    <property type="entry name" value="Glyco_hydro_57"/>
    <property type="match status" value="1"/>
</dbReference>
<evidence type="ECO:0000313" key="6">
    <source>
        <dbReference type="EMBL" id="BDG08344.1"/>
    </source>
</evidence>